<dbReference type="GO" id="GO:0003676">
    <property type="term" value="F:nucleic acid binding"/>
    <property type="evidence" value="ECO:0007669"/>
    <property type="project" value="InterPro"/>
</dbReference>
<comment type="caution">
    <text evidence="4">The sequence shown here is derived from an EMBL/GenBank/DDBJ whole genome shotgun (WGS) entry which is preliminary data.</text>
</comment>
<dbReference type="PANTHER" id="PTHR42648:SF18">
    <property type="entry name" value="RETROTRANSPOSON, UNCLASSIFIED-LIKE PROTEIN"/>
    <property type="match status" value="1"/>
</dbReference>
<dbReference type="InterPro" id="IPR001584">
    <property type="entry name" value="Integrase_cat-core"/>
</dbReference>
<evidence type="ECO:0000313" key="5">
    <source>
        <dbReference type="Proteomes" id="UP000325315"/>
    </source>
</evidence>
<dbReference type="Pfam" id="PF25597">
    <property type="entry name" value="SH3_retrovirus"/>
    <property type="match status" value="1"/>
</dbReference>
<protein>
    <submittedName>
        <fullName evidence="4">Retrovirus-related Pol polyprotein from transposon TNT 1-94</fullName>
    </submittedName>
</protein>
<evidence type="ECO:0000256" key="2">
    <source>
        <dbReference type="SAM" id="MobiDB-lite"/>
    </source>
</evidence>
<keyword evidence="1" id="KW-0645">Protease</keyword>
<dbReference type="Proteomes" id="UP000325315">
    <property type="component" value="Unassembled WGS sequence"/>
</dbReference>
<dbReference type="InterPro" id="IPR012337">
    <property type="entry name" value="RNaseH-like_sf"/>
</dbReference>
<organism evidence="4 5">
    <name type="scientific">Gossypium australe</name>
    <dbReference type="NCBI Taxonomy" id="47621"/>
    <lineage>
        <taxon>Eukaryota</taxon>
        <taxon>Viridiplantae</taxon>
        <taxon>Streptophyta</taxon>
        <taxon>Embryophyta</taxon>
        <taxon>Tracheophyta</taxon>
        <taxon>Spermatophyta</taxon>
        <taxon>Magnoliopsida</taxon>
        <taxon>eudicotyledons</taxon>
        <taxon>Gunneridae</taxon>
        <taxon>Pentapetalae</taxon>
        <taxon>rosids</taxon>
        <taxon>malvids</taxon>
        <taxon>Malvales</taxon>
        <taxon>Malvaceae</taxon>
        <taxon>Malvoideae</taxon>
        <taxon>Gossypium</taxon>
    </lineage>
</organism>
<dbReference type="PROSITE" id="PS50994">
    <property type="entry name" value="INTEGRASE"/>
    <property type="match status" value="1"/>
</dbReference>
<dbReference type="Gene3D" id="3.30.420.10">
    <property type="entry name" value="Ribonuclease H-like superfamily/Ribonuclease H"/>
    <property type="match status" value="1"/>
</dbReference>
<dbReference type="InterPro" id="IPR054722">
    <property type="entry name" value="PolX-like_BBD"/>
</dbReference>
<feature type="region of interest" description="Disordered" evidence="2">
    <location>
        <begin position="40"/>
        <end position="62"/>
    </location>
</feature>
<dbReference type="Pfam" id="PF00665">
    <property type="entry name" value="rve"/>
    <property type="match status" value="1"/>
</dbReference>
<dbReference type="InterPro" id="IPR036397">
    <property type="entry name" value="RNaseH_sf"/>
</dbReference>
<evidence type="ECO:0000256" key="1">
    <source>
        <dbReference type="ARBA" id="ARBA00022670"/>
    </source>
</evidence>
<sequence length="414" mass="48251">MAPKFNYVVCSIEESKYIDLLSLDELQTFLLVHEQKIIQQDKEEKRQRQRRGRGGYRSTIEHSKSVDKSNVECYRCHKHRHYQNECRTNLPKDSGEKSNFAETEEEITLLMVCNTKEDTNKQLWYMDTCCNNHMCGDKEIFSNLDEPYRDNVKFVNSTKISVMGKGRTLQQKKMVVGLPILSTPTEICERCIVSKQHRDPFLKGKTQRARELPINPTSNGGKRYIITFIDDLSRKTWAYFLQEKSEALTTFKAFKAIVEKEVECPIQVLRTDRGGEYNSHEFTDFCNTHEIKRQLTATYTPQQNGVCERKNRTIMNMVRSLLAMSRVPKSFWPEAVNWSLHILNKIAVRNMTPEEAWNGRQPAVDHFRIFGCIAYAHVPDVKRKKLDDKGEKCIFVSVSDNSKAYKLYNPHNKP</sequence>
<dbReference type="GO" id="GO:0006508">
    <property type="term" value="P:proteolysis"/>
    <property type="evidence" value="ECO:0007669"/>
    <property type="project" value="UniProtKB-KW"/>
</dbReference>
<accession>A0A5B6WCI4</accession>
<dbReference type="AlphaFoldDB" id="A0A5B6WCI4"/>
<dbReference type="OrthoDB" id="992892at2759"/>
<evidence type="ECO:0000313" key="4">
    <source>
        <dbReference type="EMBL" id="KAA3479439.1"/>
    </source>
</evidence>
<dbReference type="SUPFAM" id="SSF53098">
    <property type="entry name" value="Ribonuclease H-like"/>
    <property type="match status" value="1"/>
</dbReference>
<name>A0A5B6WCI4_9ROSI</name>
<keyword evidence="1" id="KW-0378">Hydrolase</keyword>
<dbReference type="InterPro" id="IPR039537">
    <property type="entry name" value="Retrotran_Ty1/copia-like"/>
</dbReference>
<evidence type="ECO:0000259" key="3">
    <source>
        <dbReference type="PROSITE" id="PS50994"/>
    </source>
</evidence>
<reference evidence="5" key="1">
    <citation type="journal article" date="2019" name="Plant Biotechnol. J.">
        <title>Genome sequencing of the Australian wild diploid species Gossypium australe highlights disease resistance and delayed gland morphogenesis.</title>
        <authorList>
            <person name="Cai Y."/>
            <person name="Cai X."/>
            <person name="Wang Q."/>
            <person name="Wang P."/>
            <person name="Zhang Y."/>
            <person name="Cai C."/>
            <person name="Xu Y."/>
            <person name="Wang K."/>
            <person name="Zhou Z."/>
            <person name="Wang C."/>
            <person name="Geng S."/>
            <person name="Li B."/>
            <person name="Dong Q."/>
            <person name="Hou Y."/>
            <person name="Wang H."/>
            <person name="Ai P."/>
            <person name="Liu Z."/>
            <person name="Yi F."/>
            <person name="Sun M."/>
            <person name="An G."/>
            <person name="Cheng J."/>
            <person name="Zhang Y."/>
            <person name="Shi Q."/>
            <person name="Xie Y."/>
            <person name="Shi X."/>
            <person name="Chang Y."/>
            <person name="Huang F."/>
            <person name="Chen Y."/>
            <person name="Hong S."/>
            <person name="Mi L."/>
            <person name="Sun Q."/>
            <person name="Zhang L."/>
            <person name="Zhou B."/>
            <person name="Peng R."/>
            <person name="Zhang X."/>
            <person name="Liu F."/>
        </authorList>
    </citation>
    <scope>NUCLEOTIDE SEQUENCE [LARGE SCALE GENOMIC DNA]</scope>
    <source>
        <strain evidence="5">cv. PA1801</strain>
    </source>
</reference>
<dbReference type="GO" id="GO:0015074">
    <property type="term" value="P:DNA integration"/>
    <property type="evidence" value="ECO:0007669"/>
    <property type="project" value="InterPro"/>
</dbReference>
<dbReference type="Pfam" id="PF22936">
    <property type="entry name" value="Pol_BBD"/>
    <property type="match status" value="1"/>
</dbReference>
<gene>
    <name evidence="4" type="ORF">EPI10_019949</name>
</gene>
<dbReference type="EMBL" id="SMMG02000003">
    <property type="protein sequence ID" value="KAA3479439.1"/>
    <property type="molecule type" value="Genomic_DNA"/>
</dbReference>
<feature type="domain" description="Integrase catalytic" evidence="3">
    <location>
        <begin position="196"/>
        <end position="361"/>
    </location>
</feature>
<proteinExistence type="predicted"/>
<keyword evidence="5" id="KW-1185">Reference proteome</keyword>
<dbReference type="GO" id="GO:0008233">
    <property type="term" value="F:peptidase activity"/>
    <property type="evidence" value="ECO:0007669"/>
    <property type="project" value="UniProtKB-KW"/>
</dbReference>
<dbReference type="PANTHER" id="PTHR42648">
    <property type="entry name" value="TRANSPOSASE, PUTATIVE-RELATED"/>
    <property type="match status" value="1"/>
</dbReference>
<dbReference type="InterPro" id="IPR057670">
    <property type="entry name" value="SH3_retrovirus"/>
</dbReference>